<dbReference type="InterPro" id="IPR036770">
    <property type="entry name" value="Ankyrin_rpt-contain_sf"/>
</dbReference>
<name>A0A815DEE2_ADIRI</name>
<dbReference type="Pfam" id="PF12796">
    <property type="entry name" value="Ank_2"/>
    <property type="match status" value="2"/>
</dbReference>
<keyword evidence="1" id="KW-0677">Repeat</keyword>
<dbReference type="SUPFAM" id="SSF48403">
    <property type="entry name" value="Ankyrin repeat"/>
    <property type="match status" value="1"/>
</dbReference>
<dbReference type="InterPro" id="IPR051637">
    <property type="entry name" value="Ank_repeat_dom-contain_49"/>
</dbReference>
<feature type="repeat" description="ANK" evidence="3">
    <location>
        <begin position="134"/>
        <end position="166"/>
    </location>
</feature>
<dbReference type="PROSITE" id="PS50297">
    <property type="entry name" value="ANK_REP_REGION"/>
    <property type="match status" value="3"/>
</dbReference>
<organism evidence="4 5">
    <name type="scientific">Adineta ricciae</name>
    <name type="common">Rotifer</name>
    <dbReference type="NCBI Taxonomy" id="249248"/>
    <lineage>
        <taxon>Eukaryota</taxon>
        <taxon>Metazoa</taxon>
        <taxon>Spiralia</taxon>
        <taxon>Gnathifera</taxon>
        <taxon>Rotifera</taxon>
        <taxon>Eurotatoria</taxon>
        <taxon>Bdelloidea</taxon>
        <taxon>Adinetida</taxon>
        <taxon>Adinetidae</taxon>
        <taxon>Adineta</taxon>
    </lineage>
</organism>
<dbReference type="InterPro" id="IPR002110">
    <property type="entry name" value="Ankyrin_rpt"/>
</dbReference>
<dbReference type="AlphaFoldDB" id="A0A815DEE2"/>
<dbReference type="EMBL" id="CAJNOJ010000213">
    <property type="protein sequence ID" value="CAF1296958.1"/>
    <property type="molecule type" value="Genomic_DNA"/>
</dbReference>
<evidence type="ECO:0000313" key="5">
    <source>
        <dbReference type="Proteomes" id="UP000663852"/>
    </source>
</evidence>
<dbReference type="PROSITE" id="PS50088">
    <property type="entry name" value="ANK_REPEAT"/>
    <property type="match status" value="4"/>
</dbReference>
<accession>A0A815DEE2</accession>
<comment type="caution">
    <text evidence="4">The sequence shown here is derived from an EMBL/GenBank/DDBJ whole genome shotgun (WGS) entry which is preliminary data.</text>
</comment>
<evidence type="ECO:0000256" key="2">
    <source>
        <dbReference type="ARBA" id="ARBA00023043"/>
    </source>
</evidence>
<reference evidence="4" key="1">
    <citation type="submission" date="2021-02" db="EMBL/GenBank/DDBJ databases">
        <authorList>
            <person name="Nowell W R."/>
        </authorList>
    </citation>
    <scope>NUCLEOTIDE SEQUENCE</scope>
</reference>
<feature type="repeat" description="ANK" evidence="3">
    <location>
        <begin position="101"/>
        <end position="133"/>
    </location>
</feature>
<dbReference type="PANTHER" id="PTHR24180">
    <property type="entry name" value="CYCLIN-DEPENDENT KINASE INHIBITOR 2C-RELATED"/>
    <property type="match status" value="1"/>
</dbReference>
<dbReference type="Pfam" id="PF00023">
    <property type="entry name" value="Ank"/>
    <property type="match status" value="1"/>
</dbReference>
<keyword evidence="2 3" id="KW-0040">ANK repeat</keyword>
<gene>
    <name evidence="4" type="ORF">EDS130_LOCUS30396</name>
</gene>
<evidence type="ECO:0000313" key="4">
    <source>
        <dbReference type="EMBL" id="CAF1296958.1"/>
    </source>
</evidence>
<sequence length="318" mass="35816">MEITIRLSEKEQFDLNPISNYTTMGNIDSRNERFYNLCGLGKARLIEKMLENDRILKTINIDWISFESQSTPLLIASANGHDLVVDILLRNNAKLTIKDARQATPLHHAAQRDYTTIAKKLLHAGSDVNARDKLGWTPLMKACYFCSPDIIVTLIEAGAEIDAQTEQGRTALHELCRSPTLNNETLLAEIACILIDADNMTKSSIYANVFVLAAYHNHPSVVLVLLESHSFINHTDQQGWTALHWAIDRDHVDVVQLLIDKGIRTDIRSHRGELAISRVKSCRIHDIMKHIKRQSLSLADKSSMQVTSSISMIDLEKI</sequence>
<feature type="repeat" description="ANK" evidence="3">
    <location>
        <begin position="68"/>
        <end position="100"/>
    </location>
</feature>
<evidence type="ECO:0000256" key="1">
    <source>
        <dbReference type="ARBA" id="ARBA00022737"/>
    </source>
</evidence>
<dbReference type="OrthoDB" id="194358at2759"/>
<dbReference type="Gene3D" id="1.25.40.20">
    <property type="entry name" value="Ankyrin repeat-containing domain"/>
    <property type="match status" value="2"/>
</dbReference>
<dbReference type="Proteomes" id="UP000663852">
    <property type="component" value="Unassembled WGS sequence"/>
</dbReference>
<feature type="repeat" description="ANK" evidence="3">
    <location>
        <begin position="238"/>
        <end position="270"/>
    </location>
</feature>
<dbReference type="SMART" id="SM00248">
    <property type="entry name" value="ANK"/>
    <property type="match status" value="6"/>
</dbReference>
<evidence type="ECO:0000256" key="3">
    <source>
        <dbReference type="PROSITE-ProRule" id="PRU00023"/>
    </source>
</evidence>
<protein>
    <submittedName>
        <fullName evidence="4">Uncharacterized protein</fullName>
    </submittedName>
</protein>
<dbReference type="PANTHER" id="PTHR24180:SF45">
    <property type="entry name" value="POLY [ADP-RIBOSE] POLYMERASE TANKYRASE"/>
    <property type="match status" value="1"/>
</dbReference>
<proteinExistence type="predicted"/>